<dbReference type="PANTHER" id="PTHR43673:SF10">
    <property type="entry name" value="NADH DEHYDROGENASE_NAD(P)H NITROREDUCTASE XCC3605-RELATED"/>
    <property type="match status" value="1"/>
</dbReference>
<evidence type="ECO:0000256" key="5">
    <source>
        <dbReference type="ARBA" id="ARBA00023014"/>
    </source>
</evidence>
<evidence type="ECO:0000256" key="1">
    <source>
        <dbReference type="ARBA" id="ARBA00007118"/>
    </source>
</evidence>
<dbReference type="Gene3D" id="3.40.109.10">
    <property type="entry name" value="NADH Oxidase"/>
    <property type="match status" value="1"/>
</dbReference>
<dbReference type="GO" id="GO:0016491">
    <property type="term" value="F:oxidoreductase activity"/>
    <property type="evidence" value="ECO:0007669"/>
    <property type="project" value="UniProtKB-KW"/>
</dbReference>
<feature type="domain" description="4Fe-4S ferredoxin-type" evidence="6">
    <location>
        <begin position="15"/>
        <end position="44"/>
    </location>
</feature>
<dbReference type="InterPro" id="IPR029479">
    <property type="entry name" value="Nitroreductase"/>
</dbReference>
<sequence length="300" mass="33266">MIIASRALEMYNPSMKFEIDPQICTNCGICISECPSKTIRREKDSARIMSEGCIECSHCGMVCPVNAVRVDGKELPGYPEDVTQLTTEELQDHLMLSKRSVRHYKSAPINKEDLKSIIKIGETTATATNSQYCDALLFHGPEVPVLAADLARILLKVVRIGQNPLGRLLLKAGGLGRYAKKEVITGFYQLLKQTVDGKADPLFHRAPTVVVLTYPAKRGKRFGRTDCALAGENMMLSAHARGIGSCMIGFAESALYSKKHRAKIGIPEDRKIGLIFTLGYPDKKYSRYPVRESWDINLSD</sequence>
<reference evidence="7 8" key="1">
    <citation type="submission" date="2019-02" db="EMBL/GenBank/DDBJ databases">
        <title>Complete Genome Sequence and Methylome Analysis of free living Spirochaetas.</title>
        <authorList>
            <person name="Fomenkov A."/>
            <person name="Dubinina G."/>
            <person name="Leshcheva N."/>
            <person name="Mikheeva N."/>
            <person name="Grabovich M."/>
            <person name="Vincze T."/>
            <person name="Roberts R.J."/>
        </authorList>
    </citation>
    <scope>NUCLEOTIDE SEQUENCE [LARGE SCALE GENOMIC DNA]</scope>
    <source>
        <strain evidence="7 8">K2</strain>
    </source>
</reference>
<comment type="similarity">
    <text evidence="1">Belongs to the nitroreductase family.</text>
</comment>
<dbReference type="Gene3D" id="3.30.70.20">
    <property type="match status" value="1"/>
</dbReference>
<dbReference type="SUPFAM" id="SSF55469">
    <property type="entry name" value="FMN-dependent nitroreductase-like"/>
    <property type="match status" value="1"/>
</dbReference>
<dbReference type="EMBL" id="CP036150">
    <property type="protein sequence ID" value="QEN09325.1"/>
    <property type="molecule type" value="Genomic_DNA"/>
</dbReference>
<gene>
    <name evidence="7" type="ORF">EXM22_15560</name>
</gene>
<dbReference type="InterPro" id="IPR000415">
    <property type="entry name" value="Nitroreductase-like"/>
</dbReference>
<keyword evidence="5" id="KW-0411">Iron-sulfur</keyword>
<dbReference type="OrthoDB" id="368873at2"/>
<dbReference type="PROSITE" id="PS00198">
    <property type="entry name" value="4FE4S_FER_1"/>
    <property type="match status" value="2"/>
</dbReference>
<dbReference type="GO" id="GO:0051536">
    <property type="term" value="F:iron-sulfur cluster binding"/>
    <property type="evidence" value="ECO:0007669"/>
    <property type="project" value="UniProtKB-KW"/>
</dbReference>
<organism evidence="7 8">
    <name type="scientific">Oceanispirochaeta crateris</name>
    <dbReference type="NCBI Taxonomy" id="2518645"/>
    <lineage>
        <taxon>Bacteria</taxon>
        <taxon>Pseudomonadati</taxon>
        <taxon>Spirochaetota</taxon>
        <taxon>Spirochaetia</taxon>
        <taxon>Spirochaetales</taxon>
        <taxon>Spirochaetaceae</taxon>
        <taxon>Oceanispirochaeta</taxon>
    </lineage>
</organism>
<evidence type="ECO:0000256" key="3">
    <source>
        <dbReference type="ARBA" id="ARBA00023002"/>
    </source>
</evidence>
<evidence type="ECO:0000259" key="6">
    <source>
        <dbReference type="PROSITE" id="PS51379"/>
    </source>
</evidence>
<name>A0A5C1QMK6_9SPIO</name>
<evidence type="ECO:0000256" key="2">
    <source>
        <dbReference type="ARBA" id="ARBA00022723"/>
    </source>
</evidence>
<dbReference type="Pfam" id="PF13237">
    <property type="entry name" value="Fer4_10"/>
    <property type="match status" value="1"/>
</dbReference>
<dbReference type="InterPro" id="IPR017900">
    <property type="entry name" value="4Fe4S_Fe_S_CS"/>
</dbReference>
<dbReference type="Proteomes" id="UP000324209">
    <property type="component" value="Chromosome"/>
</dbReference>
<keyword evidence="4" id="KW-0408">Iron</keyword>
<dbReference type="InterPro" id="IPR017896">
    <property type="entry name" value="4Fe4S_Fe-S-bd"/>
</dbReference>
<dbReference type="PANTHER" id="PTHR43673">
    <property type="entry name" value="NAD(P)H NITROREDUCTASE YDGI-RELATED"/>
    <property type="match status" value="1"/>
</dbReference>
<dbReference type="SUPFAM" id="SSF54862">
    <property type="entry name" value="4Fe-4S ferredoxins"/>
    <property type="match status" value="1"/>
</dbReference>
<keyword evidence="8" id="KW-1185">Reference proteome</keyword>
<accession>A0A5C1QMK6</accession>
<dbReference type="PROSITE" id="PS51379">
    <property type="entry name" value="4FE4S_FER_2"/>
    <property type="match status" value="2"/>
</dbReference>
<dbReference type="AlphaFoldDB" id="A0A5C1QMK6"/>
<dbReference type="KEGG" id="ock:EXM22_15560"/>
<proteinExistence type="inferred from homology"/>
<feature type="domain" description="4Fe-4S ferredoxin-type" evidence="6">
    <location>
        <begin position="45"/>
        <end position="73"/>
    </location>
</feature>
<evidence type="ECO:0000256" key="4">
    <source>
        <dbReference type="ARBA" id="ARBA00023004"/>
    </source>
</evidence>
<protein>
    <submittedName>
        <fullName evidence="7">4Fe-4S dicluster domain-containing protein</fullName>
    </submittedName>
</protein>
<evidence type="ECO:0000313" key="7">
    <source>
        <dbReference type="EMBL" id="QEN09325.1"/>
    </source>
</evidence>
<keyword evidence="2" id="KW-0479">Metal-binding</keyword>
<evidence type="ECO:0000313" key="8">
    <source>
        <dbReference type="Proteomes" id="UP000324209"/>
    </source>
</evidence>
<keyword evidence="3" id="KW-0560">Oxidoreductase</keyword>
<dbReference type="Pfam" id="PF00881">
    <property type="entry name" value="Nitroreductase"/>
    <property type="match status" value="1"/>
</dbReference>
<dbReference type="GO" id="GO:0046872">
    <property type="term" value="F:metal ion binding"/>
    <property type="evidence" value="ECO:0007669"/>
    <property type="project" value="UniProtKB-KW"/>
</dbReference>